<dbReference type="Pfam" id="PF02958">
    <property type="entry name" value="EcKL"/>
    <property type="match status" value="1"/>
</dbReference>
<dbReference type="InterPro" id="IPR015897">
    <property type="entry name" value="CHK_kinase-like"/>
</dbReference>
<dbReference type="PANTHER" id="PTHR11012">
    <property type="entry name" value="PROTEIN KINASE-LIKE DOMAIN-CONTAINING"/>
    <property type="match status" value="1"/>
</dbReference>
<gene>
    <name evidence="2" type="ORF">MFIFM68171_04870</name>
</gene>
<evidence type="ECO:0000313" key="2">
    <source>
        <dbReference type="EMBL" id="GAB1314660.1"/>
    </source>
</evidence>
<dbReference type="EMBL" id="BAAFSV010000002">
    <property type="protein sequence ID" value="GAB1314660.1"/>
    <property type="molecule type" value="Genomic_DNA"/>
</dbReference>
<dbReference type="Proteomes" id="UP001628179">
    <property type="component" value="Unassembled WGS sequence"/>
</dbReference>
<keyword evidence="3" id="KW-1185">Reference proteome</keyword>
<dbReference type="InterPro" id="IPR004119">
    <property type="entry name" value="EcKL"/>
</dbReference>
<sequence length="373" mass="41771">MTFPVPPAGANGALNSADALPVTVEEVTAAWFTKILGRPVKTANLVEPIHGTASKLLYELTYEDGNDAASLPSHVCVKGGFNPVLVKLHPALNAVYRREAEFFYHIAPTVSMRLPPAWYCGSDTVTGQGIVVLDDLKAMGYRFGDPLEPWPVERVRAGVEELAILHAKTWGAKQEDFPWLKDGPDLREVILSMVVESEWAKRYFDEAARPPVPDHMTDRERMIRAFKTLWATTNQSHLCLTHGDSHIGNTFITPAGEPGFIDWQGLHFNSFLHDVTYFVVGSLTIEDRRANEIELFEHYLATLHKSGGPKLEKEALWDDYRKHHLHGFAWSLTPPMMQPKAKVDIMTERHCAAIVDHKSLELLESLPGYVTEA</sequence>
<dbReference type="SMART" id="SM00587">
    <property type="entry name" value="CHK"/>
    <property type="match status" value="1"/>
</dbReference>
<evidence type="ECO:0000259" key="1">
    <source>
        <dbReference type="SMART" id="SM00587"/>
    </source>
</evidence>
<dbReference type="Gene3D" id="3.90.1200.10">
    <property type="match status" value="1"/>
</dbReference>
<dbReference type="RefSeq" id="XP_070916391.1">
    <property type="nucleotide sequence ID" value="XM_071060290.1"/>
</dbReference>
<dbReference type="GeneID" id="98175613"/>
<reference evidence="2 3" key="1">
    <citation type="submission" date="2024-09" db="EMBL/GenBank/DDBJ databases">
        <title>Itraconazole resistance in Madurella fahalii resulting from another homologue of gene encoding cytochrome P450 14-alpha sterol demethylase (CYP51).</title>
        <authorList>
            <person name="Yoshioka I."/>
            <person name="Fahal A.H."/>
            <person name="Kaneko S."/>
            <person name="Yaguchi T."/>
        </authorList>
    </citation>
    <scope>NUCLEOTIDE SEQUENCE [LARGE SCALE GENOMIC DNA]</scope>
    <source>
        <strain evidence="2 3">IFM 68171</strain>
    </source>
</reference>
<proteinExistence type="predicted"/>
<organism evidence="2 3">
    <name type="scientific">Madurella fahalii</name>
    <dbReference type="NCBI Taxonomy" id="1157608"/>
    <lineage>
        <taxon>Eukaryota</taxon>
        <taxon>Fungi</taxon>
        <taxon>Dikarya</taxon>
        <taxon>Ascomycota</taxon>
        <taxon>Pezizomycotina</taxon>
        <taxon>Sordariomycetes</taxon>
        <taxon>Sordariomycetidae</taxon>
        <taxon>Sordariales</taxon>
        <taxon>Sordariales incertae sedis</taxon>
        <taxon>Madurella</taxon>
    </lineage>
</organism>
<name>A0ABQ0GA68_9PEZI</name>
<dbReference type="SUPFAM" id="SSF56112">
    <property type="entry name" value="Protein kinase-like (PK-like)"/>
    <property type="match status" value="1"/>
</dbReference>
<dbReference type="PANTHER" id="PTHR11012:SF30">
    <property type="entry name" value="PROTEIN KINASE-LIKE DOMAIN-CONTAINING"/>
    <property type="match status" value="1"/>
</dbReference>
<dbReference type="InterPro" id="IPR011009">
    <property type="entry name" value="Kinase-like_dom_sf"/>
</dbReference>
<protein>
    <submittedName>
        <fullName evidence="2">CHK kinase-like domain-containing protein</fullName>
    </submittedName>
</protein>
<feature type="domain" description="CHK kinase-like" evidence="1">
    <location>
        <begin position="131"/>
        <end position="309"/>
    </location>
</feature>
<evidence type="ECO:0000313" key="3">
    <source>
        <dbReference type="Proteomes" id="UP001628179"/>
    </source>
</evidence>
<comment type="caution">
    <text evidence="2">The sequence shown here is derived from an EMBL/GenBank/DDBJ whole genome shotgun (WGS) entry which is preliminary data.</text>
</comment>
<accession>A0ABQ0GA68</accession>